<comment type="function">
    <text evidence="11">Poorly processive, error-prone DNA polymerase involved in untargeted mutagenesis. Copies undamaged DNA at stalled replication forks, which arise in vivo from mismatched or misaligned primer ends. These misaligned primers can be extended by PolIV. Exhibits no 3'-5' exonuclease (proofreading) activity. May be involved in translesional synthesis.</text>
</comment>
<dbReference type="Proteomes" id="UP000185779">
    <property type="component" value="Unassembled WGS sequence"/>
</dbReference>
<feature type="binding site" evidence="11">
    <location>
        <position position="14"/>
    </location>
    <ligand>
        <name>Mg(2+)</name>
        <dbReference type="ChEBI" id="CHEBI:18420"/>
    </ligand>
</feature>
<sequence length="364" mass="41036">MKGSHPNRIILHIDMDSFFAAVEVRDNPSLRGLPVVVGADPKKGEGRGVVSTCSYEARAYGVHSGMPISKAFRLLSGKDAVFLPVNMARYKEISDEIMEILKGYADRFQQVSIDEAFLDVTDRVSWENAEEFVMRIKQDILERTGLTCSIGCAPSKSVAKIASGINKPDGLLVVRPEDVVGFLSPLPVSRISGIGRKIEERLNTLGIYTIGQLADADAKLLGSELGKVGLKIQLLAKGIDDEQVKEWREPKSIGYEETFDVDTDDMAFIERIISHIAEKIHNRLLKERYLFRTITVKVRFEDFETHTRSKTIRLHSNDKEKIESISRELINPLTGYEKKIRLIGVRVSNLEQTKLKQRLLDDYF</sequence>
<evidence type="ECO:0000256" key="1">
    <source>
        <dbReference type="ARBA" id="ARBA00010945"/>
    </source>
</evidence>
<proteinExistence type="inferred from homology"/>
<dbReference type="InterPro" id="IPR017961">
    <property type="entry name" value="DNA_pol_Y-fam_little_finger"/>
</dbReference>
<dbReference type="PATRIC" id="fig|1839936.3.peg.690"/>
<evidence type="ECO:0000256" key="6">
    <source>
        <dbReference type="ARBA" id="ARBA00022763"/>
    </source>
</evidence>
<evidence type="ECO:0000256" key="5">
    <source>
        <dbReference type="ARBA" id="ARBA00022723"/>
    </source>
</evidence>
<dbReference type="GO" id="GO:0000287">
    <property type="term" value="F:magnesium ion binding"/>
    <property type="evidence" value="ECO:0007669"/>
    <property type="project" value="UniProtKB-UniRule"/>
</dbReference>
<dbReference type="GO" id="GO:0003684">
    <property type="term" value="F:damaged DNA binding"/>
    <property type="evidence" value="ECO:0007669"/>
    <property type="project" value="InterPro"/>
</dbReference>
<organism evidence="14 15">
    <name type="scientific">Candidatus Syntropharchaeum butanivorans</name>
    <dbReference type="NCBI Taxonomy" id="1839936"/>
    <lineage>
        <taxon>Archaea</taxon>
        <taxon>Methanobacteriati</taxon>
        <taxon>Methanobacteriota</taxon>
        <taxon>Stenosarchaea group</taxon>
        <taxon>Methanomicrobia</taxon>
        <taxon>Methanosarcinales</taxon>
        <taxon>ANME-2 cluster</taxon>
        <taxon>Candidatus Syntropharchaeum</taxon>
    </lineage>
</organism>
<dbReference type="GO" id="GO:0005737">
    <property type="term" value="C:cytoplasm"/>
    <property type="evidence" value="ECO:0007669"/>
    <property type="project" value="UniProtKB-SubCell"/>
</dbReference>
<dbReference type="InterPro" id="IPR043128">
    <property type="entry name" value="Rev_trsase/Diguanyl_cyclase"/>
</dbReference>
<keyword evidence="6 11" id="KW-0227">DNA damage</keyword>
<reference evidence="14 15" key="1">
    <citation type="submission" date="2016-05" db="EMBL/GenBank/DDBJ databases">
        <title>Microbial consortia oxidize butane by reversing methanogenesis.</title>
        <authorList>
            <person name="Laso-Perez R."/>
            <person name="Richter M."/>
            <person name="Wegener G."/>
            <person name="Musat F."/>
        </authorList>
    </citation>
    <scope>NUCLEOTIDE SEQUENCE [LARGE SCALE GENOMIC DNA]</scope>
    <source>
        <strain evidence="14">BOX1</strain>
    </source>
</reference>
<keyword evidence="11" id="KW-0963">Cytoplasm</keyword>
<dbReference type="Proteomes" id="UP000885936">
    <property type="component" value="Unassembled WGS sequence"/>
</dbReference>
<evidence type="ECO:0000256" key="7">
    <source>
        <dbReference type="ARBA" id="ARBA00022842"/>
    </source>
</evidence>
<evidence type="ECO:0000256" key="3">
    <source>
        <dbReference type="ARBA" id="ARBA00022695"/>
    </source>
</evidence>
<evidence type="ECO:0000256" key="9">
    <source>
        <dbReference type="ARBA" id="ARBA00023204"/>
    </source>
</evidence>
<comment type="similarity">
    <text evidence="1 11">Belongs to the DNA polymerase type-Y family.</text>
</comment>
<dbReference type="GO" id="GO:0042276">
    <property type="term" value="P:error-prone translesion synthesis"/>
    <property type="evidence" value="ECO:0007669"/>
    <property type="project" value="TreeGrafter"/>
</dbReference>
<evidence type="ECO:0000313" key="13">
    <source>
        <dbReference type="EMBL" id="HEC57183.1"/>
    </source>
</evidence>
<reference evidence="13" key="2">
    <citation type="journal article" date="2020" name="mSystems">
        <title>Genome- and Community-Level Interaction Insights into Carbon Utilization and Element Cycling Functions of Hydrothermarchaeota in Hydrothermal Sediment.</title>
        <authorList>
            <person name="Zhou Z."/>
            <person name="Liu Y."/>
            <person name="Xu W."/>
            <person name="Pan J."/>
            <person name="Luo Z.H."/>
            <person name="Li M."/>
        </authorList>
    </citation>
    <scope>NUCLEOTIDE SEQUENCE [LARGE SCALE GENOMIC DNA]</scope>
    <source>
        <strain evidence="13">HyVt-386</strain>
    </source>
</reference>
<dbReference type="InterPro" id="IPR022880">
    <property type="entry name" value="DNApol_IV"/>
</dbReference>
<dbReference type="EMBL" id="LYOR01000003">
    <property type="protein sequence ID" value="OFV66138.1"/>
    <property type="molecule type" value="Genomic_DNA"/>
</dbReference>
<keyword evidence="8 11" id="KW-0239">DNA-directed DNA polymerase</keyword>
<keyword evidence="3 11" id="KW-0548">Nucleotidyltransferase</keyword>
<keyword evidence="11" id="KW-0515">Mutator protein</keyword>
<dbReference type="Gene3D" id="3.30.70.270">
    <property type="match status" value="1"/>
</dbReference>
<dbReference type="InterPro" id="IPR036775">
    <property type="entry name" value="DNA_pol_Y-fam_lit_finger_sf"/>
</dbReference>
<dbReference type="GO" id="GO:0003887">
    <property type="term" value="F:DNA-directed DNA polymerase activity"/>
    <property type="evidence" value="ECO:0007669"/>
    <property type="project" value="UniProtKB-UniRule"/>
</dbReference>
<comment type="catalytic activity">
    <reaction evidence="10 11">
        <text>DNA(n) + a 2'-deoxyribonucleoside 5'-triphosphate = DNA(n+1) + diphosphate</text>
        <dbReference type="Rhea" id="RHEA:22508"/>
        <dbReference type="Rhea" id="RHEA-COMP:17339"/>
        <dbReference type="Rhea" id="RHEA-COMP:17340"/>
        <dbReference type="ChEBI" id="CHEBI:33019"/>
        <dbReference type="ChEBI" id="CHEBI:61560"/>
        <dbReference type="ChEBI" id="CHEBI:173112"/>
        <dbReference type="EC" id="2.7.7.7"/>
    </reaction>
</comment>
<comment type="subunit">
    <text evidence="11">Monomer.</text>
</comment>
<evidence type="ECO:0000256" key="2">
    <source>
        <dbReference type="ARBA" id="ARBA00022679"/>
    </source>
</evidence>
<keyword evidence="5 11" id="KW-0479">Metal-binding</keyword>
<dbReference type="Pfam" id="PF11798">
    <property type="entry name" value="IMS_HHH"/>
    <property type="match status" value="1"/>
</dbReference>
<dbReference type="Pfam" id="PF11799">
    <property type="entry name" value="IMS_C"/>
    <property type="match status" value="1"/>
</dbReference>
<keyword evidence="9 11" id="KW-0234">DNA repair</keyword>
<comment type="caution">
    <text evidence="14">The sequence shown here is derived from an EMBL/GenBank/DDBJ whole genome shotgun (WGS) entry which is preliminary data.</text>
</comment>
<dbReference type="CDD" id="cd03586">
    <property type="entry name" value="PolY_Pol_IV_kappa"/>
    <property type="match status" value="1"/>
</dbReference>
<dbReference type="GO" id="GO:0006281">
    <property type="term" value="P:DNA repair"/>
    <property type="evidence" value="ECO:0007669"/>
    <property type="project" value="UniProtKB-UniRule"/>
</dbReference>
<dbReference type="HAMAP" id="MF_01113">
    <property type="entry name" value="DNApol_IV"/>
    <property type="match status" value="1"/>
</dbReference>
<keyword evidence="7 11" id="KW-0460">Magnesium</keyword>
<protein>
    <recommendedName>
        <fullName evidence="11">DNA polymerase IV</fullName>
        <shortName evidence="11">Pol IV</shortName>
        <ecNumber evidence="11">2.7.7.7</ecNumber>
    </recommendedName>
</protein>
<evidence type="ECO:0000256" key="11">
    <source>
        <dbReference type="HAMAP-Rule" id="MF_01113"/>
    </source>
</evidence>
<feature type="site" description="Substrate discrimination" evidence="11">
    <location>
        <position position="19"/>
    </location>
</feature>
<keyword evidence="2 11" id="KW-0808">Transferase</keyword>
<evidence type="ECO:0000256" key="4">
    <source>
        <dbReference type="ARBA" id="ARBA00022705"/>
    </source>
</evidence>
<dbReference type="GO" id="GO:0006261">
    <property type="term" value="P:DNA-templated DNA replication"/>
    <property type="evidence" value="ECO:0007669"/>
    <property type="project" value="UniProtKB-UniRule"/>
</dbReference>
<keyword evidence="11" id="KW-0238">DNA-binding</keyword>
<dbReference type="Gene3D" id="3.40.1170.60">
    <property type="match status" value="1"/>
</dbReference>
<name>A0A1F2P4N7_9EURY</name>
<dbReference type="Gene3D" id="3.30.1490.100">
    <property type="entry name" value="DNA polymerase, Y-family, little finger domain"/>
    <property type="match status" value="1"/>
</dbReference>
<dbReference type="STRING" id="1839936.SBU_000680"/>
<evidence type="ECO:0000313" key="15">
    <source>
        <dbReference type="Proteomes" id="UP000185779"/>
    </source>
</evidence>
<evidence type="ECO:0000256" key="8">
    <source>
        <dbReference type="ARBA" id="ARBA00022932"/>
    </source>
</evidence>
<keyword evidence="15" id="KW-1185">Reference proteome</keyword>
<dbReference type="InterPro" id="IPR050116">
    <property type="entry name" value="DNA_polymerase-Y"/>
</dbReference>
<gene>
    <name evidence="11" type="primary">dbh</name>
    <name evidence="13" type="ORF">ENI32_04790</name>
    <name evidence="14" type="ORF">SBU_000680</name>
</gene>
<dbReference type="EMBL" id="DRIE01000082">
    <property type="protein sequence ID" value="HEC57183.1"/>
    <property type="molecule type" value="Genomic_DNA"/>
</dbReference>
<keyword evidence="4 11" id="KW-0235">DNA replication</keyword>
<evidence type="ECO:0000313" key="14">
    <source>
        <dbReference type="EMBL" id="OFV66138.1"/>
    </source>
</evidence>
<evidence type="ECO:0000259" key="12">
    <source>
        <dbReference type="PROSITE" id="PS50173"/>
    </source>
</evidence>
<comment type="cofactor">
    <cofactor evidence="11">
        <name>Mg(2+)</name>
        <dbReference type="ChEBI" id="CHEBI:18420"/>
    </cofactor>
    <text evidence="11">Binds 2 magnesium ions per subunit.</text>
</comment>
<dbReference type="NCBIfam" id="NF002677">
    <property type="entry name" value="PRK02406.1"/>
    <property type="match status" value="1"/>
</dbReference>
<dbReference type="InterPro" id="IPR001126">
    <property type="entry name" value="UmuC"/>
</dbReference>
<dbReference type="SUPFAM" id="SSF100879">
    <property type="entry name" value="Lesion bypass DNA polymerase (Y-family), little finger domain"/>
    <property type="match status" value="1"/>
</dbReference>
<dbReference type="FunFam" id="3.30.1490.100:FF:000004">
    <property type="entry name" value="DNA polymerase IV"/>
    <property type="match status" value="1"/>
</dbReference>
<comment type="subcellular location">
    <subcellularLocation>
        <location evidence="11">Cytoplasm</location>
    </subcellularLocation>
</comment>
<accession>A0A1F2P4N7</accession>
<dbReference type="InterPro" id="IPR043502">
    <property type="entry name" value="DNA/RNA_pol_sf"/>
</dbReference>
<dbReference type="InterPro" id="IPR024728">
    <property type="entry name" value="PolY_HhH_motif"/>
</dbReference>
<dbReference type="PANTHER" id="PTHR11076:SF33">
    <property type="entry name" value="DNA POLYMERASE KAPPA"/>
    <property type="match status" value="1"/>
</dbReference>
<feature type="active site" evidence="11">
    <location>
        <position position="115"/>
    </location>
</feature>
<dbReference type="Gene3D" id="1.10.150.20">
    <property type="entry name" value="5' to 3' exonuclease, C-terminal subdomain"/>
    <property type="match status" value="1"/>
</dbReference>
<dbReference type="PANTHER" id="PTHR11076">
    <property type="entry name" value="DNA REPAIR POLYMERASE UMUC / TRANSFERASE FAMILY MEMBER"/>
    <property type="match status" value="1"/>
</dbReference>
<dbReference type="Pfam" id="PF00817">
    <property type="entry name" value="IMS"/>
    <property type="match status" value="1"/>
</dbReference>
<dbReference type="AlphaFoldDB" id="A0A1F2P4N7"/>
<feature type="domain" description="UmuC" evidence="12">
    <location>
        <begin position="10"/>
        <end position="195"/>
    </location>
</feature>
<dbReference type="SUPFAM" id="SSF56672">
    <property type="entry name" value="DNA/RNA polymerases"/>
    <property type="match status" value="1"/>
</dbReference>
<dbReference type="EC" id="2.7.7.7" evidence="11"/>
<evidence type="ECO:0000256" key="10">
    <source>
        <dbReference type="ARBA" id="ARBA00049244"/>
    </source>
</evidence>
<feature type="binding site" evidence="11">
    <location>
        <position position="114"/>
    </location>
    <ligand>
        <name>Mg(2+)</name>
        <dbReference type="ChEBI" id="CHEBI:18420"/>
    </ligand>
</feature>
<dbReference type="PROSITE" id="PS50173">
    <property type="entry name" value="UMUC"/>
    <property type="match status" value="1"/>
</dbReference>